<dbReference type="GO" id="GO:0003700">
    <property type="term" value="F:DNA-binding transcription factor activity"/>
    <property type="evidence" value="ECO:0007669"/>
    <property type="project" value="TreeGrafter"/>
</dbReference>
<evidence type="ECO:0000256" key="2">
    <source>
        <dbReference type="PROSITE-ProRule" id="PRU00335"/>
    </source>
</evidence>
<dbReference type="InterPro" id="IPR009057">
    <property type="entry name" value="Homeodomain-like_sf"/>
</dbReference>
<feature type="domain" description="HTH tetR-type" evidence="3">
    <location>
        <begin position="12"/>
        <end position="72"/>
    </location>
</feature>
<protein>
    <submittedName>
        <fullName evidence="4">TetR family transcriptional regulator</fullName>
    </submittedName>
</protein>
<accession>A0A286IE90</accession>
<feature type="DNA-binding region" description="H-T-H motif" evidence="2">
    <location>
        <begin position="35"/>
        <end position="54"/>
    </location>
</feature>
<dbReference type="Gene3D" id="1.10.357.10">
    <property type="entry name" value="Tetracycline Repressor, domain 2"/>
    <property type="match status" value="1"/>
</dbReference>
<dbReference type="InterPro" id="IPR050109">
    <property type="entry name" value="HTH-type_TetR-like_transc_reg"/>
</dbReference>
<keyword evidence="5" id="KW-1185">Reference proteome</keyword>
<dbReference type="EMBL" id="OCPC01000005">
    <property type="protein sequence ID" value="SOE18463.1"/>
    <property type="molecule type" value="Genomic_DNA"/>
</dbReference>
<dbReference type="PROSITE" id="PS50977">
    <property type="entry name" value="HTH_TETR_2"/>
    <property type="match status" value="1"/>
</dbReference>
<dbReference type="SUPFAM" id="SSF48498">
    <property type="entry name" value="Tetracyclin repressor-like, C-terminal domain"/>
    <property type="match status" value="1"/>
</dbReference>
<keyword evidence="1 2" id="KW-0238">DNA-binding</keyword>
<dbReference type="InterPro" id="IPR001647">
    <property type="entry name" value="HTH_TetR"/>
</dbReference>
<dbReference type="AlphaFoldDB" id="A0A286IE90"/>
<dbReference type="Pfam" id="PF17937">
    <property type="entry name" value="TetR_C_28"/>
    <property type="match status" value="1"/>
</dbReference>
<evidence type="ECO:0000313" key="5">
    <source>
        <dbReference type="Proteomes" id="UP000219465"/>
    </source>
</evidence>
<dbReference type="InterPro" id="IPR036271">
    <property type="entry name" value="Tet_transcr_reg_TetR-rel_C_sf"/>
</dbReference>
<dbReference type="PRINTS" id="PR00455">
    <property type="entry name" value="HTHTETR"/>
</dbReference>
<dbReference type="SUPFAM" id="SSF46689">
    <property type="entry name" value="Homeodomain-like"/>
    <property type="match status" value="1"/>
</dbReference>
<dbReference type="GO" id="GO:0000976">
    <property type="term" value="F:transcription cis-regulatory region binding"/>
    <property type="evidence" value="ECO:0007669"/>
    <property type="project" value="TreeGrafter"/>
</dbReference>
<evidence type="ECO:0000259" key="3">
    <source>
        <dbReference type="PROSITE" id="PS50977"/>
    </source>
</evidence>
<name>A0A286IE90_9HYPH</name>
<dbReference type="Proteomes" id="UP000219465">
    <property type="component" value="Unassembled WGS sequence"/>
</dbReference>
<evidence type="ECO:0000256" key="1">
    <source>
        <dbReference type="ARBA" id="ARBA00023125"/>
    </source>
</evidence>
<proteinExistence type="predicted"/>
<reference evidence="5" key="1">
    <citation type="submission" date="2017-08" db="EMBL/GenBank/DDBJ databases">
        <authorList>
            <person name="Varghese N."/>
            <person name="Submissions S."/>
        </authorList>
    </citation>
    <scope>NUCLEOTIDE SEQUENCE [LARGE SCALE GENOMIC DNA]</scope>
    <source>
        <strain evidence="5">KCTC 23107</strain>
    </source>
</reference>
<dbReference type="Pfam" id="PF00440">
    <property type="entry name" value="TetR_N"/>
    <property type="match status" value="1"/>
</dbReference>
<dbReference type="InterPro" id="IPR041479">
    <property type="entry name" value="TetR_CgmR_C"/>
</dbReference>
<dbReference type="OrthoDB" id="9809772at2"/>
<dbReference type="PANTHER" id="PTHR30055">
    <property type="entry name" value="HTH-TYPE TRANSCRIPTIONAL REGULATOR RUTR"/>
    <property type="match status" value="1"/>
</dbReference>
<gene>
    <name evidence="4" type="ORF">SAMN05877838_3387</name>
</gene>
<organism evidence="4 5">
    <name type="scientific">Hoeflea halophila</name>
    <dbReference type="NCBI Taxonomy" id="714899"/>
    <lineage>
        <taxon>Bacteria</taxon>
        <taxon>Pseudomonadati</taxon>
        <taxon>Pseudomonadota</taxon>
        <taxon>Alphaproteobacteria</taxon>
        <taxon>Hyphomicrobiales</taxon>
        <taxon>Rhizobiaceae</taxon>
        <taxon>Hoeflea</taxon>
    </lineage>
</organism>
<sequence>MMTRLQRKNNPAALRLRLLDCAAQLIVEHGLPALTLDGVAREAGVSKGGLLHHYSSKDALIGGLFEMVVDWFGGQVEAAIDPDETRPARFSRAYLQVIAQIDMSVPSEKRLAVLILMLSSDPHFCARWTSWVEAQLREHQATDQSPVARCMRLAADGLWLSDLGGGPDSVATVRHEILQFLETLGTGRQS</sequence>
<dbReference type="PANTHER" id="PTHR30055:SF148">
    <property type="entry name" value="TETR-FAMILY TRANSCRIPTIONAL REGULATOR"/>
    <property type="match status" value="1"/>
</dbReference>
<evidence type="ECO:0000313" key="4">
    <source>
        <dbReference type="EMBL" id="SOE18463.1"/>
    </source>
</evidence>
<dbReference type="RefSeq" id="WP_097108938.1">
    <property type="nucleotide sequence ID" value="NZ_OCPC01000005.1"/>
</dbReference>